<keyword evidence="2" id="KW-1185">Reference proteome</keyword>
<dbReference type="Pfam" id="PF13376">
    <property type="entry name" value="OmdA"/>
    <property type="match status" value="1"/>
</dbReference>
<comment type="caution">
    <text evidence="1">The sequence shown here is derived from an EMBL/GenBank/DDBJ whole genome shotgun (WGS) entry which is preliminary data.</text>
</comment>
<dbReference type="InterPro" id="IPR015018">
    <property type="entry name" value="DUF1905"/>
</dbReference>
<dbReference type="OrthoDB" id="680797at2"/>
<evidence type="ECO:0000313" key="2">
    <source>
        <dbReference type="Proteomes" id="UP000293874"/>
    </source>
</evidence>
<dbReference type="SUPFAM" id="SSF141694">
    <property type="entry name" value="AF2212/PG0164-like"/>
    <property type="match status" value="1"/>
</dbReference>
<evidence type="ECO:0000313" key="1">
    <source>
        <dbReference type="EMBL" id="RZS75747.1"/>
    </source>
</evidence>
<dbReference type="Gene3D" id="2.40.30.100">
    <property type="entry name" value="AF2212/PG0164-like"/>
    <property type="match status" value="1"/>
</dbReference>
<gene>
    <name evidence="1" type="ORF">EV199_1620</name>
</gene>
<dbReference type="EMBL" id="SGXA01000001">
    <property type="protein sequence ID" value="RZS75747.1"/>
    <property type="molecule type" value="Genomic_DNA"/>
</dbReference>
<name>A0A4V2F220_9BACT</name>
<dbReference type="AlphaFoldDB" id="A0A4V2F220"/>
<dbReference type="RefSeq" id="WP_130540090.1">
    <property type="nucleotide sequence ID" value="NZ_CP042431.1"/>
</dbReference>
<accession>A0A4V2F220</accession>
<dbReference type="Proteomes" id="UP000293874">
    <property type="component" value="Unassembled WGS sequence"/>
</dbReference>
<organism evidence="1 2">
    <name type="scientific">Pseudobacter ginsenosidimutans</name>
    <dbReference type="NCBI Taxonomy" id="661488"/>
    <lineage>
        <taxon>Bacteria</taxon>
        <taxon>Pseudomonadati</taxon>
        <taxon>Bacteroidota</taxon>
        <taxon>Chitinophagia</taxon>
        <taxon>Chitinophagales</taxon>
        <taxon>Chitinophagaceae</taxon>
        <taxon>Pseudobacter</taxon>
    </lineage>
</organism>
<sequence>MVTAKPLVNKKYKLERFQARGGWTYALIPDVKMEKKKAFGMIRVRGTIDGIEFAAAHLMPMGKGGLFLPVKAAIRKKIKKEEGDMVHIILYEDNLPTEIPEELQECLADEPIAQKAFIQLTNGEKKAMIEWIYSAKTIATRTDRMAKMINQLAGIQSEK</sequence>
<dbReference type="Pfam" id="PF08922">
    <property type="entry name" value="DUF1905"/>
    <property type="match status" value="1"/>
</dbReference>
<proteinExistence type="predicted"/>
<dbReference type="InterPro" id="IPR037079">
    <property type="entry name" value="AF2212/PG0164-like_sf"/>
</dbReference>
<protein>
    <submittedName>
        <fullName evidence="1">Bacteriocin resistance YdeI/OmpD-like protein</fullName>
    </submittedName>
</protein>
<reference evidence="1 2" key="1">
    <citation type="submission" date="2019-02" db="EMBL/GenBank/DDBJ databases">
        <title>Genomic Encyclopedia of Type Strains, Phase IV (KMG-IV): sequencing the most valuable type-strain genomes for metagenomic binning, comparative biology and taxonomic classification.</title>
        <authorList>
            <person name="Goeker M."/>
        </authorList>
    </citation>
    <scope>NUCLEOTIDE SEQUENCE [LARGE SCALE GENOMIC DNA]</scope>
    <source>
        <strain evidence="1 2">DSM 18116</strain>
    </source>
</reference>